<reference evidence="2" key="1">
    <citation type="journal article" date="2015" name="PeerJ">
        <title>First genomic representation of candidate bacterial phylum KSB3 points to enhanced environmental sensing as a trigger of wastewater bulking.</title>
        <authorList>
            <person name="Sekiguchi Y."/>
            <person name="Ohashi A."/>
            <person name="Parks D.H."/>
            <person name="Yamauchi T."/>
            <person name="Tyson G.W."/>
            <person name="Hugenholtz P."/>
        </authorList>
    </citation>
    <scope>NUCLEOTIDE SEQUENCE [LARGE SCALE GENOMIC DNA]</scope>
</reference>
<dbReference type="GO" id="GO:0004521">
    <property type="term" value="F:RNA endonuclease activity"/>
    <property type="evidence" value="ECO:0007669"/>
    <property type="project" value="InterPro"/>
</dbReference>
<dbReference type="InterPro" id="IPR029060">
    <property type="entry name" value="PIN-like_dom_sf"/>
</dbReference>
<dbReference type="Pfam" id="PF01850">
    <property type="entry name" value="PIN"/>
    <property type="match status" value="1"/>
</dbReference>
<dbReference type="PANTHER" id="PTHR42188:SF1">
    <property type="entry name" value="23S RRNA-SPECIFIC ENDONUCLEASE VAPC20"/>
    <property type="match status" value="1"/>
</dbReference>
<dbReference type="Gene3D" id="3.40.50.1010">
    <property type="entry name" value="5'-nuclease"/>
    <property type="match status" value="1"/>
</dbReference>
<dbReference type="AlphaFoldDB" id="A0A0S6W9V5"/>
<dbReference type="HOGENOM" id="CLU_136715_1_1_0"/>
<dbReference type="eggNOG" id="COG2402">
    <property type="taxonomic scope" value="Bacteria"/>
</dbReference>
<organism evidence="2">
    <name type="scientific">Vecturithrix granuli</name>
    <dbReference type="NCBI Taxonomy" id="1499967"/>
    <lineage>
        <taxon>Bacteria</taxon>
        <taxon>Candidatus Moduliflexota</taxon>
        <taxon>Candidatus Vecturitrichia</taxon>
        <taxon>Candidatus Vecturitrichales</taxon>
        <taxon>Candidatus Vecturitrichaceae</taxon>
        <taxon>Candidatus Vecturithrix</taxon>
    </lineage>
</organism>
<dbReference type="PANTHER" id="PTHR42188">
    <property type="entry name" value="23S RRNA-SPECIFIC ENDONUCLEASE VAPC20"/>
    <property type="match status" value="1"/>
</dbReference>
<evidence type="ECO:0000259" key="1">
    <source>
        <dbReference type="Pfam" id="PF01850"/>
    </source>
</evidence>
<name>A0A0S6W9V5_VECG1</name>
<evidence type="ECO:0000313" key="2">
    <source>
        <dbReference type="EMBL" id="GAK55124.1"/>
    </source>
</evidence>
<proteinExistence type="predicted"/>
<dbReference type="Proteomes" id="UP000030661">
    <property type="component" value="Unassembled WGS sequence"/>
</dbReference>
<protein>
    <recommendedName>
        <fullName evidence="1">PIN domain-containing protein</fullName>
    </recommendedName>
</protein>
<dbReference type="STRING" id="1499967.U27_01955"/>
<feature type="domain" description="PIN" evidence="1">
    <location>
        <begin position="4"/>
        <end position="133"/>
    </location>
</feature>
<dbReference type="InterPro" id="IPR039018">
    <property type="entry name" value="VapC20-like"/>
</dbReference>
<sequence>MRTIFIDTWGWINLFNRQECHHQQVSQIYQDIRNTHGTIITTDYVLDEVYTLLFKRVPFETAQKALEAISEAIERGYVSVIWMTPERFEATQELRRKFHDKPNISFTDLSSMVVMRELGISEILTGDAHFTHVGMGFVLLP</sequence>
<dbReference type="SUPFAM" id="SSF88723">
    <property type="entry name" value="PIN domain-like"/>
    <property type="match status" value="1"/>
</dbReference>
<dbReference type="GO" id="GO:0016075">
    <property type="term" value="P:rRNA catabolic process"/>
    <property type="evidence" value="ECO:0007669"/>
    <property type="project" value="TreeGrafter"/>
</dbReference>
<gene>
    <name evidence="2" type="ORF">U27_01955</name>
</gene>
<dbReference type="EMBL" id="DF820463">
    <property type="protein sequence ID" value="GAK55124.1"/>
    <property type="molecule type" value="Genomic_DNA"/>
</dbReference>
<dbReference type="InterPro" id="IPR002716">
    <property type="entry name" value="PIN_dom"/>
</dbReference>
<keyword evidence="3" id="KW-1185">Reference proteome</keyword>
<evidence type="ECO:0000313" key="3">
    <source>
        <dbReference type="Proteomes" id="UP000030661"/>
    </source>
</evidence>
<accession>A0A0S6W9V5</accession>